<evidence type="ECO:0000256" key="6">
    <source>
        <dbReference type="SAM" id="MobiDB-lite"/>
    </source>
</evidence>
<protein>
    <submittedName>
        <fullName evidence="9">Putative homeodomain transcription factor</fullName>
    </submittedName>
</protein>
<dbReference type="EMBL" id="GDHC01008741">
    <property type="protein sequence ID" value="JAQ09888.1"/>
    <property type="molecule type" value="Transcribed_RNA"/>
</dbReference>
<keyword evidence="4 7" id="KW-0472">Membrane</keyword>
<feature type="compositionally biased region" description="Basic residues" evidence="6">
    <location>
        <begin position="246"/>
        <end position="257"/>
    </location>
</feature>
<gene>
    <name evidence="9" type="primary">phtf_1</name>
    <name evidence="9" type="ORF">g.43242</name>
</gene>
<feature type="compositionally biased region" description="Acidic residues" evidence="6">
    <location>
        <begin position="372"/>
        <end position="383"/>
    </location>
</feature>
<keyword evidence="9" id="KW-0238">DNA-binding</keyword>
<dbReference type="AlphaFoldDB" id="A0A146LPS9"/>
<feature type="region of interest" description="Disordered" evidence="6">
    <location>
        <begin position="234"/>
        <end position="276"/>
    </location>
</feature>
<evidence type="ECO:0000259" key="8">
    <source>
        <dbReference type="Pfam" id="PF12129"/>
    </source>
</evidence>
<feature type="transmembrane region" description="Helical" evidence="7">
    <location>
        <begin position="638"/>
        <end position="662"/>
    </location>
</feature>
<organism evidence="9">
    <name type="scientific">Lygus hesperus</name>
    <name type="common">Western plant bug</name>
    <dbReference type="NCBI Taxonomy" id="30085"/>
    <lineage>
        <taxon>Eukaryota</taxon>
        <taxon>Metazoa</taxon>
        <taxon>Ecdysozoa</taxon>
        <taxon>Arthropoda</taxon>
        <taxon>Hexapoda</taxon>
        <taxon>Insecta</taxon>
        <taxon>Pterygota</taxon>
        <taxon>Neoptera</taxon>
        <taxon>Paraneoptera</taxon>
        <taxon>Hemiptera</taxon>
        <taxon>Heteroptera</taxon>
        <taxon>Panheteroptera</taxon>
        <taxon>Cimicomorpha</taxon>
        <taxon>Miridae</taxon>
        <taxon>Mirini</taxon>
        <taxon>Lygus</taxon>
    </lineage>
</organism>
<evidence type="ECO:0000256" key="5">
    <source>
        <dbReference type="ARBA" id="ARBA00023180"/>
    </source>
</evidence>
<evidence type="ECO:0000256" key="7">
    <source>
        <dbReference type="SAM" id="Phobius"/>
    </source>
</evidence>
<evidence type="ECO:0000256" key="4">
    <source>
        <dbReference type="ARBA" id="ARBA00023136"/>
    </source>
</evidence>
<dbReference type="GO" id="GO:0003677">
    <property type="term" value="F:DNA binding"/>
    <property type="evidence" value="ECO:0007669"/>
    <property type="project" value="UniProtKB-KW"/>
</dbReference>
<keyword evidence="2 7" id="KW-0812">Transmembrane</keyword>
<comment type="subcellular location">
    <subcellularLocation>
        <location evidence="1">Membrane</location>
        <topology evidence="1">Multi-pass membrane protein</topology>
    </subcellularLocation>
</comment>
<keyword evidence="3 7" id="KW-1133">Transmembrane helix</keyword>
<evidence type="ECO:0000256" key="1">
    <source>
        <dbReference type="ARBA" id="ARBA00004141"/>
    </source>
</evidence>
<dbReference type="InterPro" id="IPR039775">
    <property type="entry name" value="PHTF1/2"/>
</dbReference>
<feature type="transmembrane region" description="Helical" evidence="7">
    <location>
        <begin position="212"/>
        <end position="230"/>
    </location>
</feature>
<feature type="transmembrane region" description="Helical" evidence="7">
    <location>
        <begin position="578"/>
        <end position="595"/>
    </location>
</feature>
<feature type="region of interest" description="Disordered" evidence="6">
    <location>
        <begin position="419"/>
        <end position="453"/>
    </location>
</feature>
<dbReference type="Pfam" id="PF12129">
    <property type="entry name" value="PHTF1-2_N"/>
    <property type="match status" value="1"/>
</dbReference>
<feature type="region of interest" description="Disordered" evidence="6">
    <location>
        <begin position="334"/>
        <end position="383"/>
    </location>
</feature>
<dbReference type="GO" id="GO:0005783">
    <property type="term" value="C:endoplasmic reticulum"/>
    <property type="evidence" value="ECO:0007669"/>
    <property type="project" value="InterPro"/>
</dbReference>
<evidence type="ECO:0000313" key="9">
    <source>
        <dbReference type="EMBL" id="JAQ09888.1"/>
    </source>
</evidence>
<feature type="non-terminal residue" evidence="9">
    <location>
        <position position="1"/>
    </location>
</feature>
<proteinExistence type="predicted"/>
<keyword evidence="5" id="KW-0325">Glycoprotein</keyword>
<feature type="transmembrane region" description="Helical" evidence="7">
    <location>
        <begin position="752"/>
        <end position="773"/>
    </location>
</feature>
<reference evidence="9" key="1">
    <citation type="journal article" date="2016" name="Gigascience">
        <title>De novo construction of an expanded transcriptome assembly for the western tarnished plant bug, Lygus hesperus.</title>
        <authorList>
            <person name="Tassone E.E."/>
            <person name="Geib S.M."/>
            <person name="Hall B."/>
            <person name="Fabrick J.A."/>
            <person name="Brent C.S."/>
            <person name="Hull J.J."/>
        </authorList>
    </citation>
    <scope>NUCLEOTIDE SEQUENCE</scope>
</reference>
<dbReference type="PANTHER" id="PTHR12680">
    <property type="entry name" value="PUTATIVE HOMEODOMAIN TRANSCRIPTION FACTOR PHTF"/>
    <property type="match status" value="1"/>
</dbReference>
<evidence type="ECO:0000256" key="2">
    <source>
        <dbReference type="ARBA" id="ARBA00022692"/>
    </source>
</evidence>
<accession>A0A146LPS9</accession>
<dbReference type="PANTHER" id="PTHR12680:SF6">
    <property type="entry name" value="PROTEIN PHTF"/>
    <property type="match status" value="1"/>
</dbReference>
<keyword evidence="9" id="KW-0371">Homeobox</keyword>
<feature type="transmembrane region" description="Helical" evidence="7">
    <location>
        <begin position="172"/>
        <end position="192"/>
    </location>
</feature>
<feature type="domain" description="PHTF1/2 N-terminal" evidence="8">
    <location>
        <begin position="79"/>
        <end position="234"/>
    </location>
</feature>
<dbReference type="InterPro" id="IPR021980">
    <property type="entry name" value="PHTF1/2_N"/>
</dbReference>
<name>A0A146LPS9_LYGHE</name>
<evidence type="ECO:0000256" key="3">
    <source>
        <dbReference type="ARBA" id="ARBA00022989"/>
    </source>
</evidence>
<sequence>PHRRKSTRPAEPQPQTQFSQLFSSCSGSVRGVSLSPAFRSLSFLVLNASLRRVDYPSKFACDVGLDSWIGITSMGYCVPEIVSWYQKKIGTYDKQEWEKTVEQRILSGFTHVPKKTAKLKTDLIDVDLVRGSSFTKAKPKHGILTVTRLGLMRLVFLPVYRKWWCHQTSGKLFLALLLLYILQVLNVGAYVYASYYVANSDSEFQSVSGSEVWIPAGMMLLLSILHSQIVSPRSSGAKDLAPFNNKSRRKRTKKRLSRPVLEKPTSDGCSDVTIPTETNNKFNKRVRLRKLSFEDGCKSSSRRNSLTSAREKRLSIIPHEICEEDLVNENRDPVEVSQEDDGFESLNSQGSNEDAKVIEQCDQIDPPPVDRADDEAGNVTEEETAAIVRKASPEAVFRNNWLEQSARRASFGMSRLSFEETDHKDSDSDNSSKVSEPPSPPPTQKLLTRRRGSQQMLHLPVGDGQEHVCESSYNSSDDGETGSFCPALTEGTTSAAEWIGITTNSEDCSVSSEIDEQPFASEFYMSPSAILSPSCAPSDKVSCTMWEKREVKKADLSVLDISSAIIARVEAMPEHMDYFYAGMVVSVFLGLVPSICRMMEAEYLPPLPSLAHFGDTKQLLPYLSEIAKAAFGTSKWEIAITVIALLERTAMASLFFFLVAVAERTFKQRFLYAKFFSHLTSFRRAKKSELPHFRLNKVRNIKTWLSVRSYLRKRGPQHSVDVIVSSVFLLTILLLTYLAIEHIKDSDKSDYTYNVEALVWSIILGFFLLRFMTLGTKINKKYRNLSVLITEQINLYLQIEQKPNKKEELMVANSVLKLAADLLKELESPYKISGLSANPYLYTITKVVILSALSGVLSEMLGFKLKLHKIKIK</sequence>
<feature type="transmembrane region" description="Helical" evidence="7">
    <location>
        <begin position="720"/>
        <end position="740"/>
    </location>
</feature>
<dbReference type="GO" id="GO:0016020">
    <property type="term" value="C:membrane"/>
    <property type="evidence" value="ECO:0007669"/>
    <property type="project" value="UniProtKB-SubCell"/>
</dbReference>